<evidence type="ECO:0000256" key="3">
    <source>
        <dbReference type="ARBA" id="ARBA00007831"/>
    </source>
</evidence>
<dbReference type="GO" id="GO:0005886">
    <property type="term" value="C:plasma membrane"/>
    <property type="evidence" value="ECO:0007669"/>
    <property type="project" value="TreeGrafter"/>
</dbReference>
<dbReference type="InterPro" id="IPR001464">
    <property type="entry name" value="Annexin"/>
</dbReference>
<comment type="domain">
    <text evidence="15">A pair of annexin repeats may form one binding site for calcium and phospholipid.</text>
</comment>
<keyword evidence="9 15" id="KW-0106">Calcium</keyword>
<dbReference type="PANTHER" id="PTHR10502">
    <property type="entry name" value="ANNEXIN"/>
    <property type="match status" value="1"/>
</dbReference>
<evidence type="ECO:0000313" key="19">
    <source>
        <dbReference type="WBParaSite" id="SMRG1_73170.3"/>
    </source>
</evidence>
<evidence type="ECO:0000256" key="13">
    <source>
        <dbReference type="ARBA" id="ARBA00059330"/>
    </source>
</evidence>
<dbReference type="GO" id="GO:0005544">
    <property type="term" value="F:calcium-dependent phospholipid binding"/>
    <property type="evidence" value="ECO:0007669"/>
    <property type="project" value="UniProtKB-KW"/>
</dbReference>
<evidence type="ECO:0000256" key="12">
    <source>
        <dbReference type="ARBA" id="ARBA00037210"/>
    </source>
</evidence>
<evidence type="ECO:0000256" key="4">
    <source>
        <dbReference type="ARBA" id="ARBA00011738"/>
    </source>
</evidence>
<proteinExistence type="inferred from homology"/>
<evidence type="ECO:0000256" key="8">
    <source>
        <dbReference type="ARBA" id="ARBA00022737"/>
    </source>
</evidence>
<reference evidence="17 18" key="1">
    <citation type="submission" date="2023-11" db="UniProtKB">
        <authorList>
            <consortium name="WormBaseParasite"/>
        </authorList>
    </citation>
    <scope>IDENTIFICATION</scope>
</reference>
<evidence type="ECO:0000256" key="1">
    <source>
        <dbReference type="ARBA" id="ARBA00004340"/>
    </source>
</evidence>
<dbReference type="PROSITE" id="PS00223">
    <property type="entry name" value="ANNEXIN_1"/>
    <property type="match status" value="2"/>
</dbReference>
<dbReference type="WBParaSite" id="SMRG1_73170.1">
    <property type="protein sequence ID" value="SMRG1_73170.1"/>
    <property type="gene ID" value="SMRG1_73170"/>
</dbReference>
<dbReference type="GO" id="GO:0001786">
    <property type="term" value="F:phosphatidylserine binding"/>
    <property type="evidence" value="ECO:0007669"/>
    <property type="project" value="TreeGrafter"/>
</dbReference>
<comment type="function">
    <text evidence="12">Calcium/phospholipid-binding protein which promotes membrane fusion and is involved in exocytosis.</text>
</comment>
<keyword evidence="11 15" id="KW-0111">Calcium/phospholipid-binding</keyword>
<evidence type="ECO:0000313" key="18">
    <source>
        <dbReference type="WBParaSite" id="SMRG1_73170.2"/>
    </source>
</evidence>
<evidence type="ECO:0000313" key="16">
    <source>
        <dbReference type="Proteomes" id="UP000050790"/>
    </source>
</evidence>
<dbReference type="WBParaSite" id="SMRG1_73170.3">
    <property type="protein sequence ID" value="SMRG1_73170.3"/>
    <property type="gene ID" value="SMRG1_73170"/>
</dbReference>
<dbReference type="InterPro" id="IPR018252">
    <property type="entry name" value="Annexin_repeat_CS"/>
</dbReference>
<evidence type="ECO:0000256" key="5">
    <source>
        <dbReference type="ARBA" id="ARBA00022525"/>
    </source>
</evidence>
<comment type="subcellular location">
    <subcellularLocation>
        <location evidence="1">Host cell</location>
    </subcellularLocation>
    <subcellularLocation>
        <location evidence="2">Secreted</location>
        <location evidence="2">Extracellular exosome</location>
    </subcellularLocation>
    <subcellularLocation>
        <location evidence="14">Tegument</location>
    </subcellularLocation>
</comment>
<comment type="subunit">
    <text evidence="4">Homodimer.</text>
</comment>
<dbReference type="InterPro" id="IPR018502">
    <property type="entry name" value="Annexin_repeat"/>
</dbReference>
<dbReference type="Pfam" id="PF00191">
    <property type="entry name" value="Annexin"/>
    <property type="match status" value="4"/>
</dbReference>
<name>A0AA85A9U0_9TREM</name>
<evidence type="ECO:0000256" key="10">
    <source>
        <dbReference type="ARBA" id="ARBA00023216"/>
    </source>
</evidence>
<keyword evidence="6" id="KW-0597">Phosphoprotein</keyword>
<evidence type="ECO:0000313" key="17">
    <source>
        <dbReference type="WBParaSite" id="SMRG1_73170.1"/>
    </source>
</evidence>
<dbReference type="FunFam" id="1.10.220.10:FF:000005">
    <property type="entry name" value="Annexin"/>
    <property type="match status" value="1"/>
</dbReference>
<dbReference type="GO" id="GO:0005634">
    <property type="term" value="C:nucleus"/>
    <property type="evidence" value="ECO:0007669"/>
    <property type="project" value="TreeGrafter"/>
</dbReference>
<dbReference type="GO" id="GO:0005576">
    <property type="term" value="C:extracellular region"/>
    <property type="evidence" value="ECO:0007669"/>
    <property type="project" value="UniProtKB-SubCell"/>
</dbReference>
<dbReference type="SMART" id="SM00335">
    <property type="entry name" value="ANX"/>
    <property type="match status" value="4"/>
</dbReference>
<evidence type="ECO:0000256" key="14">
    <source>
        <dbReference type="ARBA" id="ARBA00060393"/>
    </source>
</evidence>
<evidence type="ECO:0000256" key="11">
    <source>
        <dbReference type="ARBA" id="ARBA00023302"/>
    </source>
</evidence>
<dbReference type="Gene3D" id="1.10.220.10">
    <property type="entry name" value="Annexin"/>
    <property type="match status" value="4"/>
</dbReference>
<dbReference type="FunFam" id="1.10.220.10:FF:000002">
    <property type="entry name" value="Annexin"/>
    <property type="match status" value="1"/>
</dbReference>
<dbReference type="PROSITE" id="PS51897">
    <property type="entry name" value="ANNEXIN_2"/>
    <property type="match status" value="4"/>
</dbReference>
<dbReference type="GO" id="GO:0012506">
    <property type="term" value="C:vesicle membrane"/>
    <property type="evidence" value="ECO:0007669"/>
    <property type="project" value="TreeGrafter"/>
</dbReference>
<evidence type="ECO:0000256" key="9">
    <source>
        <dbReference type="ARBA" id="ARBA00022837"/>
    </source>
</evidence>
<evidence type="ECO:0000256" key="15">
    <source>
        <dbReference type="RuleBase" id="RU003540"/>
    </source>
</evidence>
<dbReference type="AlphaFoldDB" id="A0AA85A9U0"/>
<keyword evidence="5" id="KW-0964">Secreted</keyword>
<comment type="function">
    <text evidence="13">Involved in reproduction of the worm. Involved in host-parasite interaction. Delivered into the host cell by means of parasite exosomes. Binds to acidic phospholipid membranes in a calcium-dependent manner in vitro. Causes aggregation of liposomes in the presence of calcium, but not in its absence. Likely to promote membrane fusion. May provide structural integrity within the tegument.</text>
</comment>
<dbReference type="SUPFAM" id="SSF47874">
    <property type="entry name" value="Annexin"/>
    <property type="match status" value="1"/>
</dbReference>
<evidence type="ECO:0000256" key="7">
    <source>
        <dbReference type="ARBA" id="ARBA00022723"/>
    </source>
</evidence>
<dbReference type="FunFam" id="1.10.220.10:FF:000001">
    <property type="entry name" value="Annexin"/>
    <property type="match status" value="1"/>
</dbReference>
<dbReference type="FunFam" id="1.10.220.10:FF:000003">
    <property type="entry name" value="Annexin"/>
    <property type="match status" value="1"/>
</dbReference>
<dbReference type="GO" id="GO:0043657">
    <property type="term" value="C:host cell"/>
    <property type="evidence" value="ECO:0007669"/>
    <property type="project" value="UniProtKB-SubCell"/>
</dbReference>
<dbReference type="InterPro" id="IPR037104">
    <property type="entry name" value="Annexin_sf"/>
</dbReference>
<comment type="similarity">
    <text evidence="3 15">Belongs to the annexin family.</text>
</comment>
<keyword evidence="10 15" id="KW-0041">Annexin</keyword>
<dbReference type="GO" id="GO:0005737">
    <property type="term" value="C:cytoplasm"/>
    <property type="evidence" value="ECO:0007669"/>
    <property type="project" value="TreeGrafter"/>
</dbReference>
<evidence type="ECO:0000256" key="2">
    <source>
        <dbReference type="ARBA" id="ARBA00004550"/>
    </source>
</evidence>
<keyword evidence="8 15" id="KW-0677">Repeat</keyword>
<dbReference type="Proteomes" id="UP000050790">
    <property type="component" value="Unassembled WGS sequence"/>
</dbReference>
<dbReference type="PANTHER" id="PTHR10502:SF239">
    <property type="entry name" value="ANNEXIN A7"/>
    <property type="match status" value="1"/>
</dbReference>
<dbReference type="GO" id="GO:0005509">
    <property type="term" value="F:calcium ion binding"/>
    <property type="evidence" value="ECO:0007669"/>
    <property type="project" value="InterPro"/>
</dbReference>
<organism evidence="16 19">
    <name type="scientific">Schistosoma margrebowiei</name>
    <dbReference type="NCBI Taxonomy" id="48269"/>
    <lineage>
        <taxon>Eukaryota</taxon>
        <taxon>Metazoa</taxon>
        <taxon>Spiralia</taxon>
        <taxon>Lophotrochozoa</taxon>
        <taxon>Platyhelminthes</taxon>
        <taxon>Trematoda</taxon>
        <taxon>Digenea</taxon>
        <taxon>Strigeidida</taxon>
        <taxon>Schistosomatoidea</taxon>
        <taxon>Schistosomatidae</taxon>
        <taxon>Schistosoma</taxon>
    </lineage>
</organism>
<evidence type="ECO:0000256" key="6">
    <source>
        <dbReference type="ARBA" id="ARBA00022553"/>
    </source>
</evidence>
<keyword evidence="7" id="KW-0479">Metal-binding</keyword>
<dbReference type="WBParaSite" id="SMRG1_73170.2">
    <property type="protein sequence ID" value="SMRG1_73170.2"/>
    <property type="gene ID" value="SMRG1_73170"/>
</dbReference>
<dbReference type="PRINTS" id="PR00196">
    <property type="entry name" value="ANNEXIN"/>
</dbReference>
<accession>A0AA85A9U0</accession>
<sequence>MAGNLGFNVGSCGSQLHPTVMPASNFNPENDCERLRNAMAGLGTNEKELIEVFSHRSADQRAVLVKKYKSMFGKDLIENFKSELSGHFYDTMEALCLSSSEFDARELYRAMKGAGTNDSVLIEILCTRTNYQLKKIKEAYKLFTGNNLENDVSGDTSGDFKHLCIALLQANRDESIHVDQQLARKDAEALYQAGEKKWGTDESKFIQVFATRSPEHLKAVCREYSNFSKKTLEEALKSEMSGSLLQCLLAIVQCANNKALYFAERLRKSMKGAGTNDRDLIRIVVSRCEIDLHLIKREFYDLAGNSLEAWIEDDTSGDYRELLLALVRTNL</sequence>
<protein>
    <recommendedName>
        <fullName evidence="15">Annexin</fullName>
    </recommendedName>
</protein>